<evidence type="ECO:0000256" key="1">
    <source>
        <dbReference type="ARBA" id="ARBA00004651"/>
    </source>
</evidence>
<evidence type="ECO:0000313" key="10">
    <source>
        <dbReference type="Proteomes" id="UP000605427"/>
    </source>
</evidence>
<evidence type="ECO:0000313" key="9">
    <source>
        <dbReference type="EMBL" id="GGH69408.1"/>
    </source>
</evidence>
<feature type="transmembrane region" description="Helical" evidence="7">
    <location>
        <begin position="161"/>
        <end position="181"/>
    </location>
</feature>
<feature type="transmembrane region" description="Helical" evidence="7">
    <location>
        <begin position="103"/>
        <end position="124"/>
    </location>
</feature>
<gene>
    <name evidence="9" type="primary">ywoD</name>
    <name evidence="9" type="ORF">GCM10007362_04440</name>
</gene>
<protein>
    <submittedName>
        <fullName evidence="9">MFS-type transporter YwoD</fullName>
    </submittedName>
</protein>
<feature type="transmembrane region" description="Helical" evidence="7">
    <location>
        <begin position="426"/>
        <end position="447"/>
    </location>
</feature>
<keyword evidence="2" id="KW-0813">Transport</keyword>
<evidence type="ECO:0000256" key="3">
    <source>
        <dbReference type="ARBA" id="ARBA00022475"/>
    </source>
</evidence>
<evidence type="ECO:0000256" key="5">
    <source>
        <dbReference type="ARBA" id="ARBA00022989"/>
    </source>
</evidence>
<dbReference type="InterPro" id="IPR005829">
    <property type="entry name" value="Sugar_transporter_CS"/>
</dbReference>
<dbReference type="RefSeq" id="WP_172238444.1">
    <property type="nucleotide sequence ID" value="NZ_BMDD01000001.1"/>
</dbReference>
<feature type="transmembrane region" description="Helical" evidence="7">
    <location>
        <begin position="399"/>
        <end position="420"/>
    </location>
</feature>
<dbReference type="InterPro" id="IPR036259">
    <property type="entry name" value="MFS_trans_sf"/>
</dbReference>
<feature type="transmembrane region" description="Helical" evidence="7">
    <location>
        <begin position="202"/>
        <end position="222"/>
    </location>
</feature>
<feature type="transmembrane region" description="Helical" evidence="7">
    <location>
        <begin position="228"/>
        <end position="251"/>
    </location>
</feature>
<keyword evidence="3" id="KW-1003">Cell membrane</keyword>
<evidence type="ECO:0000256" key="7">
    <source>
        <dbReference type="SAM" id="Phobius"/>
    </source>
</evidence>
<dbReference type="Gene3D" id="1.20.1720.10">
    <property type="entry name" value="Multidrug resistance protein D"/>
    <property type="match status" value="1"/>
</dbReference>
<dbReference type="SUPFAM" id="SSF103473">
    <property type="entry name" value="MFS general substrate transporter"/>
    <property type="match status" value="1"/>
</dbReference>
<keyword evidence="10" id="KW-1185">Reference proteome</keyword>
<feature type="domain" description="Major facilitator superfamily (MFS) profile" evidence="8">
    <location>
        <begin position="8"/>
        <end position="450"/>
    </location>
</feature>
<feature type="transmembrane region" description="Helical" evidence="7">
    <location>
        <begin position="7"/>
        <end position="31"/>
    </location>
</feature>
<feature type="transmembrane region" description="Helical" evidence="7">
    <location>
        <begin position="131"/>
        <end position="149"/>
    </location>
</feature>
<evidence type="ECO:0000256" key="2">
    <source>
        <dbReference type="ARBA" id="ARBA00022448"/>
    </source>
</evidence>
<dbReference type="PANTHER" id="PTHR42718:SF46">
    <property type="entry name" value="BLR6921 PROTEIN"/>
    <property type="match status" value="1"/>
</dbReference>
<keyword evidence="5 7" id="KW-1133">Transmembrane helix</keyword>
<feature type="transmembrane region" description="Helical" evidence="7">
    <location>
        <begin position="43"/>
        <end position="62"/>
    </location>
</feature>
<comment type="subcellular location">
    <subcellularLocation>
        <location evidence="1">Cell membrane</location>
        <topology evidence="1">Multi-pass membrane protein</topology>
    </subcellularLocation>
</comment>
<dbReference type="PROSITE" id="PS50850">
    <property type="entry name" value="MFS"/>
    <property type="match status" value="1"/>
</dbReference>
<comment type="caution">
    <text evidence="9">The sequence shown here is derived from an EMBL/GenBank/DDBJ whole genome shotgun (WGS) entry which is preliminary data.</text>
</comment>
<dbReference type="InterPro" id="IPR020846">
    <property type="entry name" value="MFS_dom"/>
</dbReference>
<sequence length="456" mass="48639">MHARSRWLMVSIGLGIMLNPLNSSMVAVAIPDIQNAFGLDYTTVSWIVFSFYVSSAVAQPVMGKASDLFGRKRIFLAGLVVAFAASLLAPLCSSFGWLIVLRIIQSVGTSMMVAVGMAIVRIHITEKRSAALATLSVFLSGAAAIGPFFGGLLTSNWGWEAIFFVNVPFALLGFFLSWKNIPEERSTDSTSSLREWLRRIDVPGIVLFTAGLVMLFIGLLSIEHGGQINVTGIVLAGIGLLLLVVCAAYELRVGTPFIPLRLFVRYPAITRVNMEFMLANLLFYAVFFGLPSYLQQVRGIDEFHAGMLMLSLGVCSLAISPAAGIWVGRQGAAPALRASAILMVFGAAGLAILQPDSGLFILFLILAAFGIGNGLNGVAMQAALFAAAPKEVIGVASGLFNTFRYLGTVLSSLLTGIVMSGSFNNAGFRTLGICLFSIALLLTILSLQKRGPVEHS</sequence>
<dbReference type="PROSITE" id="PS00216">
    <property type="entry name" value="SUGAR_TRANSPORT_1"/>
    <property type="match status" value="1"/>
</dbReference>
<dbReference type="Pfam" id="PF07690">
    <property type="entry name" value="MFS_1"/>
    <property type="match status" value="1"/>
</dbReference>
<reference evidence="10" key="1">
    <citation type="journal article" date="2019" name="Int. J. Syst. Evol. Microbiol.">
        <title>The Global Catalogue of Microorganisms (GCM) 10K type strain sequencing project: providing services to taxonomists for standard genome sequencing and annotation.</title>
        <authorList>
            <consortium name="The Broad Institute Genomics Platform"/>
            <consortium name="The Broad Institute Genome Sequencing Center for Infectious Disease"/>
            <person name="Wu L."/>
            <person name="Ma J."/>
        </authorList>
    </citation>
    <scope>NUCLEOTIDE SEQUENCE [LARGE SCALE GENOMIC DNA]</scope>
    <source>
        <strain evidence="10">CCM 8702</strain>
    </source>
</reference>
<dbReference type="Proteomes" id="UP000605427">
    <property type="component" value="Unassembled WGS sequence"/>
</dbReference>
<evidence type="ECO:0000256" key="4">
    <source>
        <dbReference type="ARBA" id="ARBA00022692"/>
    </source>
</evidence>
<keyword evidence="4 7" id="KW-0812">Transmembrane</keyword>
<feature type="transmembrane region" description="Helical" evidence="7">
    <location>
        <begin position="74"/>
        <end position="97"/>
    </location>
</feature>
<dbReference type="Gene3D" id="1.20.1250.20">
    <property type="entry name" value="MFS general substrate transporter like domains"/>
    <property type="match status" value="1"/>
</dbReference>
<evidence type="ECO:0000256" key="6">
    <source>
        <dbReference type="ARBA" id="ARBA00023136"/>
    </source>
</evidence>
<organism evidence="9 10">
    <name type="scientific">Saccharibacillus endophyticus</name>
    <dbReference type="NCBI Taxonomy" id="2060666"/>
    <lineage>
        <taxon>Bacteria</taxon>
        <taxon>Bacillati</taxon>
        <taxon>Bacillota</taxon>
        <taxon>Bacilli</taxon>
        <taxon>Bacillales</taxon>
        <taxon>Paenibacillaceae</taxon>
        <taxon>Saccharibacillus</taxon>
    </lineage>
</organism>
<feature type="transmembrane region" description="Helical" evidence="7">
    <location>
        <begin position="306"/>
        <end position="328"/>
    </location>
</feature>
<name>A0ABQ1ZMI7_9BACL</name>
<dbReference type="InterPro" id="IPR011701">
    <property type="entry name" value="MFS"/>
</dbReference>
<accession>A0ABQ1ZMI7</accession>
<keyword evidence="6 7" id="KW-0472">Membrane</keyword>
<dbReference type="EMBL" id="BMDD01000001">
    <property type="protein sequence ID" value="GGH69408.1"/>
    <property type="molecule type" value="Genomic_DNA"/>
</dbReference>
<dbReference type="CDD" id="cd17321">
    <property type="entry name" value="MFS_MMR_MDR_like"/>
    <property type="match status" value="1"/>
</dbReference>
<feature type="transmembrane region" description="Helical" evidence="7">
    <location>
        <begin position="335"/>
        <end position="353"/>
    </location>
</feature>
<feature type="transmembrane region" description="Helical" evidence="7">
    <location>
        <begin position="272"/>
        <end position="294"/>
    </location>
</feature>
<dbReference type="PANTHER" id="PTHR42718">
    <property type="entry name" value="MAJOR FACILITATOR SUPERFAMILY MULTIDRUG TRANSPORTER MFSC"/>
    <property type="match status" value="1"/>
</dbReference>
<feature type="transmembrane region" description="Helical" evidence="7">
    <location>
        <begin position="359"/>
        <end position="387"/>
    </location>
</feature>
<proteinExistence type="predicted"/>
<evidence type="ECO:0000259" key="8">
    <source>
        <dbReference type="PROSITE" id="PS50850"/>
    </source>
</evidence>